<reference evidence="5 6" key="1">
    <citation type="journal article" date="2016" name="G3 (Bethesda)">
        <title>First Draft Assembly and Annotation of the Genome of a California Endemic Oak Quercus lobata Nee (Fagaceae).</title>
        <authorList>
            <person name="Sork V.L."/>
            <person name="Fitz-Gibbon S.T."/>
            <person name="Puiu D."/>
            <person name="Crepeau M."/>
            <person name="Gugger P.F."/>
            <person name="Sherman R."/>
            <person name="Stevens K."/>
            <person name="Langley C.H."/>
            <person name="Pellegrini M."/>
            <person name="Salzberg S.L."/>
        </authorList>
    </citation>
    <scope>NUCLEOTIDE SEQUENCE [LARGE SCALE GENOMIC DNA]</scope>
    <source>
        <strain evidence="5 6">cv. SW786</strain>
    </source>
</reference>
<dbReference type="PANTHER" id="PTHR24223">
    <property type="entry name" value="ATP-BINDING CASSETTE SUB-FAMILY C"/>
    <property type="match status" value="1"/>
</dbReference>
<feature type="region of interest" description="Disordered" evidence="3">
    <location>
        <begin position="139"/>
        <end position="191"/>
    </location>
</feature>
<reference evidence="5" key="2">
    <citation type="submission" date="2021-01" db="UniProtKB">
        <authorList>
            <consortium name="EnsemblPlants"/>
        </authorList>
    </citation>
    <scope>IDENTIFICATION</scope>
</reference>
<dbReference type="InterPro" id="IPR050173">
    <property type="entry name" value="ABC_transporter_C-like"/>
</dbReference>
<organism evidence="5 6">
    <name type="scientific">Quercus lobata</name>
    <name type="common">Valley oak</name>
    <dbReference type="NCBI Taxonomy" id="97700"/>
    <lineage>
        <taxon>Eukaryota</taxon>
        <taxon>Viridiplantae</taxon>
        <taxon>Streptophyta</taxon>
        <taxon>Embryophyta</taxon>
        <taxon>Tracheophyta</taxon>
        <taxon>Spermatophyta</taxon>
        <taxon>Magnoliopsida</taxon>
        <taxon>eudicotyledons</taxon>
        <taxon>Gunneridae</taxon>
        <taxon>Pentapetalae</taxon>
        <taxon>rosids</taxon>
        <taxon>fabids</taxon>
        <taxon>Fagales</taxon>
        <taxon>Fagaceae</taxon>
        <taxon>Quercus</taxon>
    </lineage>
</organism>
<dbReference type="AlphaFoldDB" id="A0A7N2N0M3"/>
<evidence type="ECO:0000256" key="3">
    <source>
        <dbReference type="SAM" id="MobiDB-lite"/>
    </source>
</evidence>
<evidence type="ECO:0000256" key="1">
    <source>
        <dbReference type="ARBA" id="ARBA00022741"/>
    </source>
</evidence>
<keyword evidence="6" id="KW-1185">Reference proteome</keyword>
<dbReference type="InterPro" id="IPR027417">
    <property type="entry name" value="P-loop_NTPase"/>
</dbReference>
<keyword evidence="2" id="KW-0067">ATP-binding</keyword>
<feature type="compositionally biased region" description="Polar residues" evidence="3">
    <location>
        <begin position="174"/>
        <end position="189"/>
    </location>
</feature>
<protein>
    <recommendedName>
        <fullName evidence="4">ABC transporter domain-containing protein</fullName>
    </recommendedName>
</protein>
<dbReference type="Pfam" id="PF00005">
    <property type="entry name" value="ABC_tran"/>
    <property type="match status" value="1"/>
</dbReference>
<accession>A0A7N2N0M3</accession>
<dbReference type="Proteomes" id="UP000594261">
    <property type="component" value="Chromosome 12"/>
</dbReference>
<dbReference type="InParanoid" id="A0A7N2N0M3"/>
<dbReference type="EnsemblPlants" id="QL12p008233:mrna">
    <property type="protein sequence ID" value="QL12p008233:mrna"/>
    <property type="gene ID" value="QL12p008233"/>
</dbReference>
<dbReference type="GO" id="GO:0005524">
    <property type="term" value="F:ATP binding"/>
    <property type="evidence" value="ECO:0007669"/>
    <property type="project" value="UniProtKB-KW"/>
</dbReference>
<evidence type="ECO:0000313" key="5">
    <source>
        <dbReference type="EnsemblPlants" id="QL12p008233:mrna"/>
    </source>
</evidence>
<dbReference type="Gene3D" id="3.40.50.300">
    <property type="entry name" value="P-loop containing nucleotide triphosphate hydrolases"/>
    <property type="match status" value="1"/>
</dbReference>
<feature type="domain" description="ABC transporter" evidence="4">
    <location>
        <begin position="393"/>
        <end position="434"/>
    </location>
</feature>
<dbReference type="GO" id="GO:0016887">
    <property type="term" value="F:ATP hydrolysis activity"/>
    <property type="evidence" value="ECO:0007669"/>
    <property type="project" value="InterPro"/>
</dbReference>
<dbReference type="GO" id="GO:0042626">
    <property type="term" value="F:ATPase-coupled transmembrane transporter activity"/>
    <property type="evidence" value="ECO:0007669"/>
    <property type="project" value="TreeGrafter"/>
</dbReference>
<dbReference type="PANTHER" id="PTHR24223:SF369">
    <property type="entry name" value="ABC TRANSPORTER C FAMILY MEMBER 10"/>
    <property type="match status" value="1"/>
</dbReference>
<evidence type="ECO:0000259" key="4">
    <source>
        <dbReference type="Pfam" id="PF00005"/>
    </source>
</evidence>
<dbReference type="GO" id="GO:0016020">
    <property type="term" value="C:membrane"/>
    <property type="evidence" value="ECO:0007669"/>
    <property type="project" value="TreeGrafter"/>
</dbReference>
<evidence type="ECO:0000256" key="2">
    <source>
        <dbReference type="ARBA" id="ARBA00022840"/>
    </source>
</evidence>
<dbReference type="Gramene" id="QL12p008233:mrna">
    <property type="protein sequence ID" value="QL12p008233:mrna"/>
    <property type="gene ID" value="QL12p008233"/>
</dbReference>
<name>A0A7N2N0M3_QUELO</name>
<proteinExistence type="predicted"/>
<sequence length="434" mass="46912">MKQPVPRVVDTSTTLHKISLQGKWEKNWEEEHVPFIQQWANRENVVRRSSLLDGDDTYLVEYMMWYNRNTRWTGKSLTKLLVECNSQQLKGHFKSCKYAARRCAGLLDSKLVEELGRLKLVNALAEAVDIATQAPVCGGQRGGSRGGGHRVLSDDGGRTLRCTSGDGAGPSHSVGHQGTVPAQTTSHGASTDYGGLPRMSPPVFSGSAHDGGCIFVPTLGMPTPPLVHVDPTMLASSQTPHGEAVRLDQSGHIGGNEKIIKCLSVTRISMQNVLIGENLGGCASISGSLLGENTGSQCVCCQEIDILEKTHKHSARSWLLPRTVNSGFIGMTLCYGLSLNMSLVFSIQYQCTLPNYVISVERNIEDYAILGASSKIAAILPFQIKYRPDALVLRGISCTFEEGHKIGIVGRTGSGKTTLIGALFRPVEPARGKI</sequence>
<dbReference type="EMBL" id="LRBV02000012">
    <property type="status" value="NOT_ANNOTATED_CDS"/>
    <property type="molecule type" value="Genomic_DNA"/>
</dbReference>
<dbReference type="SUPFAM" id="SSF52540">
    <property type="entry name" value="P-loop containing nucleoside triphosphate hydrolases"/>
    <property type="match status" value="1"/>
</dbReference>
<keyword evidence="1" id="KW-0547">Nucleotide-binding</keyword>
<evidence type="ECO:0000313" key="6">
    <source>
        <dbReference type="Proteomes" id="UP000594261"/>
    </source>
</evidence>
<dbReference type="InterPro" id="IPR003439">
    <property type="entry name" value="ABC_transporter-like_ATP-bd"/>
</dbReference>